<evidence type="ECO:0000313" key="8">
    <source>
        <dbReference type="EMBL" id="NYI69789.1"/>
    </source>
</evidence>
<dbReference type="PANTHER" id="PTHR30085">
    <property type="entry name" value="AMINO ACID ABC TRANSPORTER PERMEASE"/>
    <property type="match status" value="1"/>
</dbReference>
<dbReference type="EMBL" id="JACBZS010000001">
    <property type="protein sequence ID" value="NYI69789.1"/>
    <property type="molecule type" value="Genomic_DNA"/>
</dbReference>
<dbReference type="GO" id="GO:0005576">
    <property type="term" value="C:extracellular region"/>
    <property type="evidence" value="ECO:0007669"/>
    <property type="project" value="TreeGrafter"/>
</dbReference>
<dbReference type="Pfam" id="PF00497">
    <property type="entry name" value="SBP_bac_3"/>
    <property type="match status" value="1"/>
</dbReference>
<accession>A0A7Z0D6M2</accession>
<evidence type="ECO:0000259" key="7">
    <source>
        <dbReference type="SMART" id="SM00062"/>
    </source>
</evidence>
<proteinExistence type="inferred from homology"/>
<comment type="similarity">
    <text evidence="1 4">Belongs to the bacterial solute-binding protein 3 family.</text>
</comment>
<comment type="caution">
    <text evidence="8">The sequence shown here is derived from an EMBL/GenBank/DDBJ whole genome shotgun (WGS) entry which is preliminary data.</text>
</comment>
<dbReference type="SUPFAM" id="SSF53850">
    <property type="entry name" value="Periplasmic binding protein-like II"/>
    <property type="match status" value="1"/>
</dbReference>
<reference evidence="8 9" key="1">
    <citation type="submission" date="2020-07" db="EMBL/GenBank/DDBJ databases">
        <title>Sequencing the genomes of 1000 actinobacteria strains.</title>
        <authorList>
            <person name="Klenk H.-P."/>
        </authorList>
    </citation>
    <scope>NUCLEOTIDE SEQUENCE [LARGE SCALE GENOMIC DNA]</scope>
    <source>
        <strain evidence="8 9">DSM 103164</strain>
    </source>
</reference>
<feature type="chain" id="PRO_5031057311" evidence="6">
    <location>
        <begin position="39"/>
        <end position="333"/>
    </location>
</feature>
<feature type="region of interest" description="Disordered" evidence="5">
    <location>
        <begin position="40"/>
        <end position="81"/>
    </location>
</feature>
<evidence type="ECO:0000313" key="9">
    <source>
        <dbReference type="Proteomes" id="UP000527616"/>
    </source>
</evidence>
<dbReference type="RefSeq" id="WP_179443818.1">
    <property type="nucleotide sequence ID" value="NZ_JACBZS010000001.1"/>
</dbReference>
<evidence type="ECO:0000256" key="1">
    <source>
        <dbReference type="ARBA" id="ARBA00010333"/>
    </source>
</evidence>
<feature type="signal peptide" evidence="6">
    <location>
        <begin position="1"/>
        <end position="38"/>
    </location>
</feature>
<feature type="domain" description="Solute-binding protein family 3/N-terminal" evidence="7">
    <location>
        <begin position="95"/>
        <end position="318"/>
    </location>
</feature>
<dbReference type="InterPro" id="IPR001638">
    <property type="entry name" value="Solute-binding_3/MltF_N"/>
</dbReference>
<evidence type="ECO:0000256" key="6">
    <source>
        <dbReference type="SAM" id="SignalP"/>
    </source>
</evidence>
<gene>
    <name evidence="8" type="ORF">GGQ54_000349</name>
</gene>
<name>A0A7Z0D6M2_9ACTN</name>
<dbReference type="InterPro" id="IPR018313">
    <property type="entry name" value="SBP_3_CS"/>
</dbReference>
<dbReference type="InterPro" id="IPR051455">
    <property type="entry name" value="Bact_solute-bind_prot3"/>
</dbReference>
<dbReference type="AlphaFoldDB" id="A0A7Z0D6M2"/>
<evidence type="ECO:0000256" key="3">
    <source>
        <dbReference type="ARBA" id="ARBA00022729"/>
    </source>
</evidence>
<dbReference type="PANTHER" id="PTHR30085:SF6">
    <property type="entry name" value="ABC TRANSPORTER GLUTAMINE-BINDING PROTEIN GLNH"/>
    <property type="match status" value="1"/>
</dbReference>
<protein>
    <submittedName>
        <fullName evidence="8">Polar amino acid transport system substrate-binding protein</fullName>
    </submittedName>
</protein>
<dbReference type="CDD" id="cd13690">
    <property type="entry name" value="PBP2_GluB"/>
    <property type="match status" value="1"/>
</dbReference>
<dbReference type="GO" id="GO:0006865">
    <property type="term" value="P:amino acid transport"/>
    <property type="evidence" value="ECO:0007669"/>
    <property type="project" value="TreeGrafter"/>
</dbReference>
<sequence>MTSTSTARVRRPLPLRPSLALIAALLAVLLSGCAASYAETPVPQPTPEPAPTPPAAGGGPSCDNALQSYAPEGALPAPGKMPAGSTMAEIAKRGRLIVGVSSDSRLLGARNRTSGRIEGFDTDVARSIAAAIFGDANRIELRVITASQRIPLLADGEVDLVVRNFTINCDRWKEIAFSAEYYRAGTKVLGPRGDAIINLGSLDGRRVCMPSGTTQAALLARDAPGAIPVEAANHTQCLRLFQTGQADAIIGDDAVLAGLASQDPYAKVMQMPPITPEPYGVGVNAENVDLVRFVNGVLERRAADGEWQRSYDRWLLPYLGKGAPPKPAYGRNP</sequence>
<keyword evidence="2" id="KW-0813">Transport</keyword>
<organism evidence="8 9">
    <name type="scientific">Naumannella cuiyingiana</name>
    <dbReference type="NCBI Taxonomy" id="1347891"/>
    <lineage>
        <taxon>Bacteria</taxon>
        <taxon>Bacillati</taxon>
        <taxon>Actinomycetota</taxon>
        <taxon>Actinomycetes</taxon>
        <taxon>Propionibacteriales</taxon>
        <taxon>Propionibacteriaceae</taxon>
        <taxon>Naumannella</taxon>
    </lineage>
</organism>
<dbReference type="GO" id="GO:0030288">
    <property type="term" value="C:outer membrane-bounded periplasmic space"/>
    <property type="evidence" value="ECO:0007669"/>
    <property type="project" value="TreeGrafter"/>
</dbReference>
<dbReference type="Proteomes" id="UP000527616">
    <property type="component" value="Unassembled WGS sequence"/>
</dbReference>
<feature type="compositionally biased region" description="Pro residues" evidence="5">
    <location>
        <begin position="42"/>
        <end position="54"/>
    </location>
</feature>
<evidence type="ECO:0000256" key="5">
    <source>
        <dbReference type="SAM" id="MobiDB-lite"/>
    </source>
</evidence>
<keyword evidence="9" id="KW-1185">Reference proteome</keyword>
<keyword evidence="3 6" id="KW-0732">Signal</keyword>
<evidence type="ECO:0000256" key="4">
    <source>
        <dbReference type="RuleBase" id="RU003744"/>
    </source>
</evidence>
<dbReference type="Gene3D" id="3.40.190.10">
    <property type="entry name" value="Periplasmic binding protein-like II"/>
    <property type="match status" value="2"/>
</dbReference>
<evidence type="ECO:0000256" key="2">
    <source>
        <dbReference type="ARBA" id="ARBA00022448"/>
    </source>
</evidence>
<dbReference type="PROSITE" id="PS01039">
    <property type="entry name" value="SBP_BACTERIAL_3"/>
    <property type="match status" value="1"/>
</dbReference>
<dbReference type="SMART" id="SM00062">
    <property type="entry name" value="PBPb"/>
    <property type="match status" value="1"/>
</dbReference>